<feature type="transmembrane region" description="Helical" evidence="1">
    <location>
        <begin position="35"/>
        <end position="55"/>
    </location>
</feature>
<keyword evidence="1" id="KW-0812">Transmembrane</keyword>
<proteinExistence type="predicted"/>
<sequence length="60" mass="6476">MSGIMAMLMSIVIVGAGTGIDSDLPLRVWHAYKLAMPVAFFCVLMVRPLVARLVAVSIRS</sequence>
<gene>
    <name evidence="2" type="ORF">GCM10007205_13330</name>
</gene>
<comment type="caution">
    <text evidence="2">The sequence shown here is derived from an EMBL/GenBank/DDBJ whole genome shotgun (WGS) entry which is preliminary data.</text>
</comment>
<evidence type="ECO:0008006" key="4">
    <source>
        <dbReference type="Google" id="ProtNLM"/>
    </source>
</evidence>
<evidence type="ECO:0000256" key="1">
    <source>
        <dbReference type="SAM" id="Phobius"/>
    </source>
</evidence>
<keyword evidence="1" id="KW-0472">Membrane</keyword>
<dbReference type="Proteomes" id="UP000620266">
    <property type="component" value="Unassembled WGS sequence"/>
</dbReference>
<dbReference type="EMBL" id="BMCG01000002">
    <property type="protein sequence ID" value="GGC05504.1"/>
    <property type="molecule type" value="Genomic_DNA"/>
</dbReference>
<dbReference type="InterPro" id="IPR021529">
    <property type="entry name" value="DUF2798"/>
</dbReference>
<dbReference type="Pfam" id="PF11391">
    <property type="entry name" value="DUF2798"/>
    <property type="match status" value="1"/>
</dbReference>
<name>A0A8J2UM56_9BURK</name>
<evidence type="ECO:0000313" key="2">
    <source>
        <dbReference type="EMBL" id="GGC05504.1"/>
    </source>
</evidence>
<reference evidence="2" key="2">
    <citation type="submission" date="2020-09" db="EMBL/GenBank/DDBJ databases">
        <authorList>
            <person name="Sun Q."/>
            <person name="Sedlacek I."/>
        </authorList>
    </citation>
    <scope>NUCLEOTIDE SEQUENCE</scope>
    <source>
        <strain evidence="2">CCM 7086</strain>
    </source>
</reference>
<reference evidence="2" key="1">
    <citation type="journal article" date="2014" name="Int. J. Syst. Evol. Microbiol.">
        <title>Complete genome sequence of Corynebacterium casei LMG S-19264T (=DSM 44701T), isolated from a smear-ripened cheese.</title>
        <authorList>
            <consortium name="US DOE Joint Genome Institute (JGI-PGF)"/>
            <person name="Walter F."/>
            <person name="Albersmeier A."/>
            <person name="Kalinowski J."/>
            <person name="Ruckert C."/>
        </authorList>
    </citation>
    <scope>NUCLEOTIDE SEQUENCE</scope>
    <source>
        <strain evidence="2">CCM 7086</strain>
    </source>
</reference>
<evidence type="ECO:0000313" key="3">
    <source>
        <dbReference type="Proteomes" id="UP000620266"/>
    </source>
</evidence>
<keyword evidence="3" id="KW-1185">Reference proteome</keyword>
<organism evidence="2 3">
    <name type="scientific">Oxalicibacterium flavum</name>
    <dbReference type="NCBI Taxonomy" id="179467"/>
    <lineage>
        <taxon>Bacteria</taxon>
        <taxon>Pseudomonadati</taxon>
        <taxon>Pseudomonadota</taxon>
        <taxon>Betaproteobacteria</taxon>
        <taxon>Burkholderiales</taxon>
        <taxon>Oxalobacteraceae</taxon>
        <taxon>Oxalicibacterium</taxon>
    </lineage>
</organism>
<accession>A0A8J2UM56</accession>
<protein>
    <recommendedName>
        <fullName evidence="4">DUF2798 domain-containing protein</fullName>
    </recommendedName>
</protein>
<keyword evidence="1" id="KW-1133">Transmembrane helix</keyword>
<dbReference type="AlphaFoldDB" id="A0A8J2UM56"/>